<dbReference type="Proteomes" id="UP000078558">
    <property type="component" value="Chromosome I"/>
</dbReference>
<protein>
    <submittedName>
        <fullName evidence="1">Short chain dehydrogenase</fullName>
    </submittedName>
</protein>
<dbReference type="Pfam" id="PF00106">
    <property type="entry name" value="adh_short"/>
    <property type="match status" value="1"/>
</dbReference>
<dbReference type="Gene3D" id="3.40.50.720">
    <property type="entry name" value="NAD(P)-binding Rossmann-like Domain"/>
    <property type="match status" value="1"/>
</dbReference>
<name>A0A1C3K0X9_9BURK</name>
<dbReference type="OrthoDB" id="5786478at2"/>
<dbReference type="AlphaFoldDB" id="A0A1C3K0X9"/>
<dbReference type="InterPro" id="IPR036291">
    <property type="entry name" value="NAD(P)-bd_dom_sf"/>
</dbReference>
<evidence type="ECO:0000313" key="3">
    <source>
        <dbReference type="Proteomes" id="UP000078558"/>
    </source>
</evidence>
<dbReference type="InterPro" id="IPR002347">
    <property type="entry name" value="SDR_fam"/>
</dbReference>
<keyword evidence="3" id="KW-1185">Reference proteome</keyword>
<reference evidence="1 3" key="1">
    <citation type="submission" date="2016-06" db="EMBL/GenBank/DDBJ databases">
        <authorList>
            <person name="Kjaerup R.B."/>
            <person name="Dalgaard T.S."/>
            <person name="Juul-Madsen H.R."/>
        </authorList>
    </citation>
    <scope>NUCLEOTIDE SEQUENCE [LARGE SCALE GENOMIC DNA]</scope>
    <source>
        <strain evidence="1">Orrdi1</strain>
    </source>
</reference>
<dbReference type="PANTHER" id="PTHR45458:SF1">
    <property type="entry name" value="SHORT CHAIN DEHYDROGENASE"/>
    <property type="match status" value="1"/>
</dbReference>
<dbReference type="EMBL" id="FLRC01000015">
    <property type="protein sequence ID" value="SBT25170.1"/>
    <property type="molecule type" value="Genomic_DNA"/>
</dbReference>
<sequence length="230" mass="24489">MHILIAGASRGIGLALADRYLAQGHHVLALARQPEQSEGLAALARRYPGTLRTLAADITDRDVAERLLAVQGDALLDRVIVNAGISQPKLDSLYDLSDADAARLFVTNAVAPLRLARSLAPRVVKGGAVAFLSSQMGSVELALSARIPLYGASKAALNSLMRNWWAEEDKALPFALLALHPGWVRTDMGGSGADLSVDESADGLVTTIEHHAQAGSDCVFVDYRNETLAW</sequence>
<reference evidence="2 3" key="2">
    <citation type="submission" date="2017-08" db="EMBL/GenBank/DDBJ databases">
        <authorList>
            <person name="de Groot N.N."/>
        </authorList>
    </citation>
    <scope>NUCLEOTIDE SEQUENCE [LARGE SCALE GENOMIC DNA]</scope>
    <source>
        <strain evidence="2">Orrdi1</strain>
    </source>
</reference>
<evidence type="ECO:0000313" key="2">
    <source>
        <dbReference type="EMBL" id="SOE47476.1"/>
    </source>
</evidence>
<dbReference type="InterPro" id="IPR052184">
    <property type="entry name" value="SDR_enzymes"/>
</dbReference>
<gene>
    <name evidence="1" type="ORF">ODI_00269</name>
    <name evidence="2" type="ORF">ODI_R0862</name>
</gene>
<dbReference type="EMBL" id="LT907988">
    <property type="protein sequence ID" value="SOE47476.1"/>
    <property type="molecule type" value="Genomic_DNA"/>
</dbReference>
<proteinExistence type="predicted"/>
<dbReference type="SUPFAM" id="SSF51735">
    <property type="entry name" value="NAD(P)-binding Rossmann-fold domains"/>
    <property type="match status" value="1"/>
</dbReference>
<dbReference type="PRINTS" id="PR00081">
    <property type="entry name" value="GDHRDH"/>
</dbReference>
<dbReference type="KEGG" id="odi:ODI_R0862"/>
<dbReference type="STRING" id="1851544.ODI_00269"/>
<organism evidence="1 3">
    <name type="scientific">Orrella dioscoreae</name>
    <dbReference type="NCBI Taxonomy" id="1851544"/>
    <lineage>
        <taxon>Bacteria</taxon>
        <taxon>Pseudomonadati</taxon>
        <taxon>Pseudomonadota</taxon>
        <taxon>Betaproteobacteria</taxon>
        <taxon>Burkholderiales</taxon>
        <taxon>Alcaligenaceae</taxon>
        <taxon>Orrella</taxon>
    </lineage>
</organism>
<dbReference type="GO" id="GO:0016616">
    <property type="term" value="F:oxidoreductase activity, acting on the CH-OH group of donors, NAD or NADP as acceptor"/>
    <property type="evidence" value="ECO:0007669"/>
    <property type="project" value="TreeGrafter"/>
</dbReference>
<evidence type="ECO:0000313" key="1">
    <source>
        <dbReference type="EMBL" id="SBT25170.1"/>
    </source>
</evidence>
<dbReference type="RefSeq" id="WP_067752646.1">
    <property type="nucleotide sequence ID" value="NZ_LT907988.1"/>
</dbReference>
<accession>A0A1C3K0X9</accession>
<dbReference type="PANTHER" id="PTHR45458">
    <property type="entry name" value="SHORT-CHAIN DEHYDROGENASE/REDUCTASE SDR"/>
    <property type="match status" value="1"/>
</dbReference>